<dbReference type="Gene3D" id="3.30.70.1290">
    <property type="entry name" value="Transposase IS200-like"/>
    <property type="match status" value="1"/>
</dbReference>
<dbReference type="EMBL" id="PFSI01000050">
    <property type="protein sequence ID" value="PJC24332.1"/>
    <property type="molecule type" value="Genomic_DNA"/>
</dbReference>
<proteinExistence type="predicted"/>
<dbReference type="GO" id="GO:0004803">
    <property type="term" value="F:transposase activity"/>
    <property type="evidence" value="ECO:0007669"/>
    <property type="project" value="InterPro"/>
</dbReference>
<evidence type="ECO:0000313" key="3">
    <source>
        <dbReference type="Proteomes" id="UP000230251"/>
    </source>
</evidence>
<dbReference type="Proteomes" id="UP000230251">
    <property type="component" value="Unassembled WGS sequence"/>
</dbReference>
<comment type="caution">
    <text evidence="2">The sequence shown here is derived from an EMBL/GenBank/DDBJ whole genome shotgun (WGS) entry which is preliminary data.</text>
</comment>
<sequence length="232" mass="27916">MRNIEFITNEYYHVFNRGVDRRAIFLDDQDLFRFYKMMYLFNDVNYENRRGDEEINTLLLANSNVDIVYKDKLIRILGFCLRQNHFHLFVEQLVDDGISKFMHKIGSVYSKKFNKKNNRKGTLFEDTFEARHIDHDSYFKHILRYIHLNVLDEEMPEWRQGKICDWEKALNILNSNQWSSHLAYVGIKQQLPIIDEGFINEYFESVDDYTAFLREWAQATDTTWSFSDQCGN</sequence>
<organism evidence="2 3">
    <name type="scientific">Candidatus Uhrbacteria bacterium CG_4_9_14_0_2_um_filter_41_50</name>
    <dbReference type="NCBI Taxonomy" id="1975031"/>
    <lineage>
        <taxon>Bacteria</taxon>
        <taxon>Candidatus Uhriibacteriota</taxon>
    </lineage>
</organism>
<gene>
    <name evidence="2" type="ORF">CO057_03335</name>
</gene>
<evidence type="ECO:0000259" key="1">
    <source>
        <dbReference type="SMART" id="SM01321"/>
    </source>
</evidence>
<protein>
    <recommendedName>
        <fullName evidence="1">Transposase IS200-like domain-containing protein</fullName>
    </recommendedName>
</protein>
<dbReference type="AlphaFoldDB" id="A0A2M8ENJ7"/>
<reference evidence="3" key="1">
    <citation type="submission" date="2017-09" db="EMBL/GenBank/DDBJ databases">
        <title>Depth-based differentiation of microbial function through sediment-hosted aquifers and enrichment of novel symbionts in the deep terrestrial subsurface.</title>
        <authorList>
            <person name="Probst A.J."/>
            <person name="Ladd B."/>
            <person name="Jarett J.K."/>
            <person name="Geller-Mcgrath D.E."/>
            <person name="Sieber C.M.K."/>
            <person name="Emerson J.B."/>
            <person name="Anantharaman K."/>
            <person name="Thomas B.C."/>
            <person name="Malmstrom R."/>
            <person name="Stieglmeier M."/>
            <person name="Klingl A."/>
            <person name="Woyke T."/>
            <person name="Ryan C.M."/>
            <person name="Banfield J.F."/>
        </authorList>
    </citation>
    <scope>NUCLEOTIDE SEQUENCE [LARGE SCALE GENOMIC DNA]</scope>
</reference>
<feature type="domain" description="Transposase IS200-like" evidence="1">
    <location>
        <begin position="7"/>
        <end position="149"/>
    </location>
</feature>
<accession>A0A2M8ENJ7</accession>
<name>A0A2M8ENJ7_9BACT</name>
<dbReference type="GO" id="GO:0006313">
    <property type="term" value="P:DNA transposition"/>
    <property type="evidence" value="ECO:0007669"/>
    <property type="project" value="InterPro"/>
</dbReference>
<dbReference type="Pfam" id="PF01797">
    <property type="entry name" value="Y1_Tnp"/>
    <property type="match status" value="1"/>
</dbReference>
<dbReference type="PANTHER" id="PTHR34322:SF2">
    <property type="entry name" value="TRANSPOSASE IS200-LIKE DOMAIN-CONTAINING PROTEIN"/>
    <property type="match status" value="1"/>
</dbReference>
<dbReference type="SMART" id="SM01321">
    <property type="entry name" value="Y1_Tnp"/>
    <property type="match status" value="1"/>
</dbReference>
<evidence type="ECO:0000313" key="2">
    <source>
        <dbReference type="EMBL" id="PJC24332.1"/>
    </source>
</evidence>
<dbReference type="PANTHER" id="PTHR34322">
    <property type="entry name" value="TRANSPOSASE, Y1_TNP DOMAIN-CONTAINING"/>
    <property type="match status" value="1"/>
</dbReference>
<dbReference type="GO" id="GO:0003677">
    <property type="term" value="F:DNA binding"/>
    <property type="evidence" value="ECO:0007669"/>
    <property type="project" value="InterPro"/>
</dbReference>
<dbReference type="InterPro" id="IPR036515">
    <property type="entry name" value="Transposase_17_sf"/>
</dbReference>
<dbReference type="InterPro" id="IPR002686">
    <property type="entry name" value="Transposase_17"/>
</dbReference>
<dbReference type="SUPFAM" id="SSF143422">
    <property type="entry name" value="Transposase IS200-like"/>
    <property type="match status" value="1"/>
</dbReference>